<evidence type="ECO:0000256" key="8">
    <source>
        <dbReference type="RuleBase" id="RU363034"/>
    </source>
</evidence>
<dbReference type="SMART" id="SM00020">
    <property type="entry name" value="Tryp_SPc"/>
    <property type="match status" value="1"/>
</dbReference>
<dbReference type="GO" id="GO:0004252">
    <property type="term" value="F:serine-type endopeptidase activity"/>
    <property type="evidence" value="ECO:0007669"/>
    <property type="project" value="InterPro"/>
</dbReference>
<dbReference type="InterPro" id="IPR018114">
    <property type="entry name" value="TRYPSIN_HIS"/>
</dbReference>
<dbReference type="PROSITE" id="PS00135">
    <property type="entry name" value="TRYPSIN_SER"/>
    <property type="match status" value="1"/>
</dbReference>
<dbReference type="InterPro" id="IPR043504">
    <property type="entry name" value="Peptidase_S1_PA_chymotrypsin"/>
</dbReference>
<comment type="similarity">
    <text evidence="2">Belongs to the peptidase S1 family.</text>
</comment>
<dbReference type="InterPro" id="IPR009003">
    <property type="entry name" value="Peptidase_S1_PA"/>
</dbReference>
<dbReference type="PROSITE" id="PS50240">
    <property type="entry name" value="TRYPSIN_DOM"/>
    <property type="match status" value="1"/>
</dbReference>
<dbReference type="Gene3D" id="2.40.10.10">
    <property type="entry name" value="Trypsin-like serine proteases"/>
    <property type="match status" value="2"/>
</dbReference>
<evidence type="ECO:0000256" key="3">
    <source>
        <dbReference type="ARBA" id="ARBA00022525"/>
    </source>
</evidence>
<keyword evidence="7" id="KW-1015">Disulfide bond</keyword>
<comment type="subcellular location">
    <subcellularLocation>
        <location evidence="1">Secreted</location>
    </subcellularLocation>
</comment>
<gene>
    <name evidence="10" type="ORF">RI129_011271</name>
</gene>
<evidence type="ECO:0000256" key="6">
    <source>
        <dbReference type="ARBA" id="ARBA00022825"/>
    </source>
</evidence>
<evidence type="ECO:0000256" key="7">
    <source>
        <dbReference type="ARBA" id="ARBA00023157"/>
    </source>
</evidence>
<keyword evidence="11" id="KW-1185">Reference proteome</keyword>
<sequence length="272" mass="29887">MGWILLFTFYAYPHSCYLNQIFGTVQKSKSLNSLCFYFPLTKLCAHIKNNWRIVGGHAAPDGAYPYQISLQVYGQHICGGSIMDATTILTAGHCINPIYEGHLTVKVGTILVNEGGDVYEVDEARVHPKYTTQHTKNDIAILKLKSPITFNEKVQPIALETEYVDGDVECVLTGWGYSQFPGTGSDELLQVNLKTVTNTDCITMLNSPYIDETQICTLTTAGEGACKGDSGGPLVADKQIGIVSFGIPCAIGYPDVFTRVSAYKDWIEQSRH</sequence>
<accession>A0AAN7ZAQ0</accession>
<keyword evidence="3" id="KW-0964">Secreted</keyword>
<dbReference type="PROSITE" id="PS00134">
    <property type="entry name" value="TRYPSIN_HIS"/>
    <property type="match status" value="1"/>
</dbReference>
<dbReference type="FunFam" id="2.40.10.10:FF:000047">
    <property type="entry name" value="Trypsin eta"/>
    <property type="match status" value="1"/>
</dbReference>
<dbReference type="InterPro" id="IPR033116">
    <property type="entry name" value="TRYPSIN_SER"/>
</dbReference>
<dbReference type="GO" id="GO:0016485">
    <property type="term" value="P:protein processing"/>
    <property type="evidence" value="ECO:0007669"/>
    <property type="project" value="UniProtKB-ARBA"/>
</dbReference>
<dbReference type="InterPro" id="IPR001254">
    <property type="entry name" value="Trypsin_dom"/>
</dbReference>
<dbReference type="CDD" id="cd00190">
    <property type="entry name" value="Tryp_SPc"/>
    <property type="match status" value="1"/>
</dbReference>
<keyword evidence="6 8" id="KW-0720">Serine protease</keyword>
<comment type="caution">
    <text evidence="10">The sequence shown here is derived from an EMBL/GenBank/DDBJ whole genome shotgun (WGS) entry which is preliminary data.</text>
</comment>
<dbReference type="PANTHER" id="PTHR24276">
    <property type="entry name" value="POLYSERASE-RELATED"/>
    <property type="match status" value="1"/>
</dbReference>
<dbReference type="InterPro" id="IPR050430">
    <property type="entry name" value="Peptidase_S1"/>
</dbReference>
<keyword evidence="4 8" id="KW-0645">Protease</keyword>
<evidence type="ECO:0000259" key="9">
    <source>
        <dbReference type="PROSITE" id="PS50240"/>
    </source>
</evidence>
<evidence type="ECO:0000256" key="5">
    <source>
        <dbReference type="ARBA" id="ARBA00022801"/>
    </source>
</evidence>
<proteinExistence type="inferred from homology"/>
<dbReference type="GO" id="GO:0005576">
    <property type="term" value="C:extracellular region"/>
    <property type="evidence" value="ECO:0007669"/>
    <property type="project" value="UniProtKB-SubCell"/>
</dbReference>
<protein>
    <recommendedName>
        <fullName evidence="9">Peptidase S1 domain-containing protein</fullName>
    </recommendedName>
</protein>
<keyword evidence="5 8" id="KW-0378">Hydrolase</keyword>
<feature type="domain" description="Peptidase S1" evidence="9">
    <location>
        <begin position="53"/>
        <end position="272"/>
    </location>
</feature>
<evidence type="ECO:0000313" key="11">
    <source>
        <dbReference type="Proteomes" id="UP001329430"/>
    </source>
</evidence>
<dbReference type="EMBL" id="JAVRBK010000008">
    <property type="protein sequence ID" value="KAK5640460.1"/>
    <property type="molecule type" value="Genomic_DNA"/>
</dbReference>
<dbReference type="PRINTS" id="PR00722">
    <property type="entry name" value="CHYMOTRYPSIN"/>
</dbReference>
<evidence type="ECO:0000256" key="2">
    <source>
        <dbReference type="ARBA" id="ARBA00007664"/>
    </source>
</evidence>
<dbReference type="Proteomes" id="UP001329430">
    <property type="component" value="Chromosome 8"/>
</dbReference>
<dbReference type="AlphaFoldDB" id="A0AAN7ZAQ0"/>
<evidence type="ECO:0000313" key="10">
    <source>
        <dbReference type="EMBL" id="KAK5640460.1"/>
    </source>
</evidence>
<organism evidence="10 11">
    <name type="scientific">Pyrocoelia pectoralis</name>
    <dbReference type="NCBI Taxonomy" id="417401"/>
    <lineage>
        <taxon>Eukaryota</taxon>
        <taxon>Metazoa</taxon>
        <taxon>Ecdysozoa</taxon>
        <taxon>Arthropoda</taxon>
        <taxon>Hexapoda</taxon>
        <taxon>Insecta</taxon>
        <taxon>Pterygota</taxon>
        <taxon>Neoptera</taxon>
        <taxon>Endopterygota</taxon>
        <taxon>Coleoptera</taxon>
        <taxon>Polyphaga</taxon>
        <taxon>Elateriformia</taxon>
        <taxon>Elateroidea</taxon>
        <taxon>Lampyridae</taxon>
        <taxon>Lampyrinae</taxon>
        <taxon>Pyrocoelia</taxon>
    </lineage>
</organism>
<dbReference type="Pfam" id="PF00089">
    <property type="entry name" value="Trypsin"/>
    <property type="match status" value="1"/>
</dbReference>
<evidence type="ECO:0000256" key="4">
    <source>
        <dbReference type="ARBA" id="ARBA00022670"/>
    </source>
</evidence>
<dbReference type="SUPFAM" id="SSF50494">
    <property type="entry name" value="Trypsin-like serine proteases"/>
    <property type="match status" value="1"/>
</dbReference>
<dbReference type="InterPro" id="IPR001314">
    <property type="entry name" value="Peptidase_S1A"/>
</dbReference>
<dbReference type="PANTHER" id="PTHR24276:SF98">
    <property type="entry name" value="FI18310P1-RELATED"/>
    <property type="match status" value="1"/>
</dbReference>
<name>A0AAN7ZAQ0_9COLE</name>
<reference evidence="10 11" key="1">
    <citation type="journal article" date="2024" name="Insects">
        <title>An Improved Chromosome-Level Genome Assembly of the Firefly Pyrocoelia pectoralis.</title>
        <authorList>
            <person name="Fu X."/>
            <person name="Meyer-Rochow V.B."/>
            <person name="Ballantyne L."/>
            <person name="Zhu X."/>
        </authorList>
    </citation>
    <scope>NUCLEOTIDE SEQUENCE [LARGE SCALE GENOMIC DNA]</scope>
    <source>
        <strain evidence="10">XCY_ONT2</strain>
    </source>
</reference>
<evidence type="ECO:0000256" key="1">
    <source>
        <dbReference type="ARBA" id="ARBA00004613"/>
    </source>
</evidence>